<dbReference type="PRINTS" id="PR00111">
    <property type="entry name" value="ABHYDROLASE"/>
</dbReference>
<evidence type="ECO:0000259" key="9">
    <source>
        <dbReference type="Pfam" id="PF00561"/>
    </source>
</evidence>
<name>A0A9E7ECJ2_9LILI</name>
<reference evidence="10" key="1">
    <citation type="submission" date="2022-05" db="EMBL/GenBank/DDBJ databases">
        <title>The Musa troglodytarum L. genome provides insights into the mechanism of non-climacteric behaviour and enrichment of carotenoids.</title>
        <authorList>
            <person name="Wang J."/>
        </authorList>
    </citation>
    <scope>NUCLEOTIDE SEQUENCE</scope>
    <source>
        <tissue evidence="10">Leaf</tissue>
    </source>
</reference>
<dbReference type="GO" id="GO:0004301">
    <property type="term" value="F:epoxide hydrolase activity"/>
    <property type="evidence" value="ECO:0007669"/>
    <property type="project" value="UniProtKB-EC"/>
</dbReference>
<evidence type="ECO:0000256" key="7">
    <source>
        <dbReference type="ARBA" id="ARBA00093212"/>
    </source>
</evidence>
<feature type="region of interest" description="Disordered" evidence="8">
    <location>
        <begin position="1"/>
        <end position="49"/>
    </location>
</feature>
<dbReference type="InterPro" id="IPR029058">
    <property type="entry name" value="AB_hydrolase_fold"/>
</dbReference>
<proteinExistence type="inferred from homology"/>
<evidence type="ECO:0000256" key="8">
    <source>
        <dbReference type="SAM" id="MobiDB-lite"/>
    </source>
</evidence>
<dbReference type="PRINTS" id="PR00412">
    <property type="entry name" value="EPOXHYDRLASE"/>
</dbReference>
<comment type="pathway">
    <text evidence="1">Secondary metabolite biosynthesis; terpenoid biosynthesis.</text>
</comment>
<gene>
    <name evidence="10" type="ORF">MUK42_10238</name>
</gene>
<organism evidence="10 11">
    <name type="scientific">Musa troglodytarum</name>
    <name type="common">fe'i banana</name>
    <dbReference type="NCBI Taxonomy" id="320322"/>
    <lineage>
        <taxon>Eukaryota</taxon>
        <taxon>Viridiplantae</taxon>
        <taxon>Streptophyta</taxon>
        <taxon>Embryophyta</taxon>
        <taxon>Tracheophyta</taxon>
        <taxon>Spermatophyta</taxon>
        <taxon>Magnoliopsida</taxon>
        <taxon>Liliopsida</taxon>
        <taxon>Zingiberales</taxon>
        <taxon>Musaceae</taxon>
        <taxon>Musa</taxon>
    </lineage>
</organism>
<dbReference type="InterPro" id="IPR000073">
    <property type="entry name" value="AB_hydrolase_1"/>
</dbReference>
<comment type="function">
    <text evidence="6">Epoxide hydrolase involved in the biosynthesis of cucurbitacin and mogroside tetracyclic triterpene natural products (e.g. siamenoside I and mogrosides IV, V and VI). Cucurbitacins have cytotoxic properties and exhibit deterrent taste as a defense barrier against herbivores. Mogrosides are nonsugar highly oxygenated compounds used as high-intensity zero-calorie sweeteners; they also possess pharmacological properties such as regulating immunity, lowering blood sugar and lipid levels, protecting the liver, and acting as antioxidants and antitumor agents. Catalyzes the hydrolysis of aromatic epoxide-containing substrates, such as the conversion of 24,25-epoxycucurbitadienol to 24,25-dihydroxycucurbitadienol.</text>
</comment>
<dbReference type="EC" id="3.3.2.10" evidence="2"/>
<dbReference type="Pfam" id="PF00561">
    <property type="entry name" value="Abhydrolase_1"/>
    <property type="match status" value="1"/>
</dbReference>
<sequence length="366" mass="41075">MQETDNVTTEERRRPSFVLGEGCTENDTKQSIRRPARSKVPYSNDRASDHSIMEGEGVAHRMVEANGISMHVAEKGKGPAVLLLHGFPELWYSWRHQMAGLAARGYRAIAPDLRGYGDTSAPSAAASYTVFHIVGDLIALLDTLAVPQVYLVGHDWGAQIAWNLCMFRPDRVKALVNLSVPFMPRNPAGKPTQHLRSFYGDDFYVCRFQEPGAIEAEFARIGTRKLLRVALCNRNAGPLLISEVDFEAEVALPSWLSEEDIDYFASKLDKSGFTGPVNYYRCLDLNWELGAPWSGVQIQVPVKFIIGDQDMTYYFPGIKEYIHGGGFKRDVPMLEEAVVMEGVAHFINQEKAPEITDHICDFIRRF</sequence>
<evidence type="ECO:0000256" key="5">
    <source>
        <dbReference type="ARBA" id="ARBA00051067"/>
    </source>
</evidence>
<dbReference type="InterPro" id="IPR000639">
    <property type="entry name" value="Epox_hydrolase-like"/>
</dbReference>
<dbReference type="PANTHER" id="PTHR43329">
    <property type="entry name" value="EPOXIDE HYDROLASE"/>
    <property type="match status" value="1"/>
</dbReference>
<comment type="similarity">
    <text evidence="4">Belongs to the AB hydrolase superfamily. Epoxide hydrolase family.</text>
</comment>
<evidence type="ECO:0000256" key="6">
    <source>
        <dbReference type="ARBA" id="ARBA00058358"/>
    </source>
</evidence>
<feature type="domain" description="AB hydrolase-1" evidence="9">
    <location>
        <begin position="79"/>
        <end position="183"/>
    </location>
</feature>
<evidence type="ECO:0000256" key="4">
    <source>
        <dbReference type="ARBA" id="ARBA00038334"/>
    </source>
</evidence>
<dbReference type="Gene3D" id="3.40.50.1820">
    <property type="entry name" value="alpha/beta hydrolase"/>
    <property type="match status" value="1"/>
</dbReference>
<comment type="catalytic activity">
    <reaction evidence="5">
        <text>an epoxide + H2O = an ethanediol</text>
        <dbReference type="Rhea" id="RHEA:19037"/>
        <dbReference type="ChEBI" id="CHEBI:15377"/>
        <dbReference type="ChEBI" id="CHEBI:32955"/>
        <dbReference type="ChEBI" id="CHEBI:140594"/>
        <dbReference type="EC" id="3.3.2.10"/>
    </reaction>
    <physiologicalReaction direction="left-to-right" evidence="5">
        <dbReference type="Rhea" id="RHEA:19038"/>
    </physiologicalReaction>
</comment>
<dbReference type="FunFam" id="3.40.50.1820:FF:000161">
    <property type="entry name" value="Epoxide hydrolase"/>
    <property type="match status" value="1"/>
</dbReference>
<evidence type="ECO:0000256" key="3">
    <source>
        <dbReference type="ARBA" id="ARBA00022801"/>
    </source>
</evidence>
<keyword evidence="11" id="KW-1185">Reference proteome</keyword>
<dbReference type="Proteomes" id="UP001055439">
    <property type="component" value="Chromosome 1"/>
</dbReference>
<evidence type="ECO:0000313" key="11">
    <source>
        <dbReference type="Proteomes" id="UP001055439"/>
    </source>
</evidence>
<evidence type="ECO:0000256" key="1">
    <source>
        <dbReference type="ARBA" id="ARBA00004721"/>
    </source>
</evidence>
<dbReference type="AlphaFoldDB" id="A0A9E7ECJ2"/>
<evidence type="ECO:0000256" key="2">
    <source>
        <dbReference type="ARBA" id="ARBA00013006"/>
    </source>
</evidence>
<evidence type="ECO:0000313" key="10">
    <source>
        <dbReference type="EMBL" id="URD74770.1"/>
    </source>
</evidence>
<keyword evidence="3 10" id="KW-0378">Hydrolase</keyword>
<dbReference type="SUPFAM" id="SSF53474">
    <property type="entry name" value="alpha/beta-Hydrolases"/>
    <property type="match status" value="1"/>
</dbReference>
<accession>A0A9E7ECJ2</accession>
<dbReference type="OrthoDB" id="7130006at2759"/>
<dbReference type="EMBL" id="CP097502">
    <property type="protein sequence ID" value="URD74770.1"/>
    <property type="molecule type" value="Genomic_DNA"/>
</dbReference>
<comment type="catalytic activity">
    <reaction evidence="7">
        <text>(24S)-24,25-epoxycucurbitadienol + H2O = (24R)-24,25-dihydroxycucurbitadienol</text>
        <dbReference type="Rhea" id="RHEA:81855"/>
        <dbReference type="ChEBI" id="CHEBI:15377"/>
        <dbReference type="ChEBI" id="CHEBI:229949"/>
        <dbReference type="ChEBI" id="CHEBI:229950"/>
    </reaction>
    <physiologicalReaction direction="left-to-right" evidence="7">
        <dbReference type="Rhea" id="RHEA:81856"/>
    </physiologicalReaction>
</comment>
<protein>
    <recommendedName>
        <fullName evidence="2">soluble epoxide hydrolase</fullName>
        <ecNumber evidence="2">3.3.2.10</ecNumber>
    </recommendedName>
</protein>